<gene>
    <name evidence="1" type="ORF">SK128_010702</name>
</gene>
<protein>
    <submittedName>
        <fullName evidence="1">Uncharacterized protein</fullName>
    </submittedName>
</protein>
<comment type="caution">
    <text evidence="1">The sequence shown here is derived from an EMBL/GenBank/DDBJ whole genome shotgun (WGS) entry which is preliminary data.</text>
</comment>
<name>A0AAN8WHJ7_HALRR</name>
<organism evidence="1 2">
    <name type="scientific">Halocaridina rubra</name>
    <name type="common">Hawaiian red shrimp</name>
    <dbReference type="NCBI Taxonomy" id="373956"/>
    <lineage>
        <taxon>Eukaryota</taxon>
        <taxon>Metazoa</taxon>
        <taxon>Ecdysozoa</taxon>
        <taxon>Arthropoda</taxon>
        <taxon>Crustacea</taxon>
        <taxon>Multicrustacea</taxon>
        <taxon>Malacostraca</taxon>
        <taxon>Eumalacostraca</taxon>
        <taxon>Eucarida</taxon>
        <taxon>Decapoda</taxon>
        <taxon>Pleocyemata</taxon>
        <taxon>Caridea</taxon>
        <taxon>Atyoidea</taxon>
        <taxon>Atyidae</taxon>
        <taxon>Halocaridina</taxon>
    </lineage>
</organism>
<accession>A0AAN8WHJ7</accession>
<dbReference type="EMBL" id="JAXCGZ010021677">
    <property type="protein sequence ID" value="KAK7045914.1"/>
    <property type="molecule type" value="Genomic_DNA"/>
</dbReference>
<feature type="non-terminal residue" evidence="1">
    <location>
        <position position="162"/>
    </location>
</feature>
<dbReference type="AlphaFoldDB" id="A0AAN8WHJ7"/>
<evidence type="ECO:0000313" key="2">
    <source>
        <dbReference type="Proteomes" id="UP001381693"/>
    </source>
</evidence>
<dbReference type="Proteomes" id="UP001381693">
    <property type="component" value="Unassembled WGS sequence"/>
</dbReference>
<keyword evidence="2" id="KW-1185">Reference proteome</keyword>
<sequence length="162" mass="18390">MSNMLRESSTDLRNIFKRSVAYREVAEEASVYSCYSYQERKIHWILYINRRVGNTNFLEISRHSRMARTASPSPVTSSLPFNVALTSYDKRGASGDSTGLSGILSEESVCSLKPYTVIITLHHRPHRSFIMTPDPAAVMTRANKRRATLTPSYPQVTLMKEK</sequence>
<reference evidence="1 2" key="1">
    <citation type="submission" date="2023-11" db="EMBL/GenBank/DDBJ databases">
        <title>Halocaridina rubra genome assembly.</title>
        <authorList>
            <person name="Smith C."/>
        </authorList>
    </citation>
    <scope>NUCLEOTIDE SEQUENCE [LARGE SCALE GENOMIC DNA]</scope>
    <source>
        <strain evidence="1">EP-1</strain>
        <tissue evidence="1">Whole</tissue>
    </source>
</reference>
<evidence type="ECO:0000313" key="1">
    <source>
        <dbReference type="EMBL" id="KAK7045914.1"/>
    </source>
</evidence>
<proteinExistence type="predicted"/>